<dbReference type="GO" id="GO:0005854">
    <property type="term" value="C:nascent polypeptide-associated complex"/>
    <property type="evidence" value="ECO:0007669"/>
    <property type="project" value="InterPro"/>
</dbReference>
<dbReference type="PANTHER" id="PTHR21713">
    <property type="entry name" value="NASCENT POLYPEPTIDE ASSOCIATED COMPLEX ALPHA SUBUNIT-RELATED"/>
    <property type="match status" value="1"/>
</dbReference>
<evidence type="ECO:0000256" key="3">
    <source>
        <dbReference type="ARBA" id="ARBA00030300"/>
    </source>
</evidence>
<dbReference type="InterPro" id="IPR044034">
    <property type="entry name" value="NAC-like_UBA"/>
</dbReference>
<dbReference type="SMART" id="SM01407">
    <property type="entry name" value="NAC"/>
    <property type="match status" value="1"/>
</dbReference>
<comment type="similarity">
    <text evidence="1">Belongs to the NAC-alpha family.</text>
</comment>
<evidence type="ECO:0000256" key="2">
    <source>
        <dbReference type="ARBA" id="ARBA00014437"/>
    </source>
</evidence>
<dbReference type="InterPro" id="IPR038187">
    <property type="entry name" value="NAC_A/B_dom_sf"/>
</dbReference>
<feature type="compositionally biased region" description="Acidic residues" evidence="4">
    <location>
        <begin position="184"/>
        <end position="197"/>
    </location>
</feature>
<dbReference type="InterPro" id="IPR016641">
    <property type="entry name" value="EGD2/NACA0like"/>
</dbReference>
<feature type="domain" description="NAC-A/B" evidence="5">
    <location>
        <begin position="93"/>
        <end position="158"/>
    </location>
</feature>
<dbReference type="Gene3D" id="2.20.70.30">
    <property type="entry name" value="Nascent polypeptide-associated complex domain"/>
    <property type="match status" value="1"/>
</dbReference>
<gene>
    <name evidence="6" type="ORF">Glove_262g18</name>
</gene>
<dbReference type="FunFam" id="2.20.70.30:FF:000002">
    <property type="entry name" value="Nascent polypeptide-associated complex (NAC), alpha subunit"/>
    <property type="match status" value="1"/>
</dbReference>
<feature type="compositionally biased region" description="Acidic residues" evidence="4">
    <location>
        <begin position="61"/>
        <end position="75"/>
    </location>
</feature>
<feature type="compositionally biased region" description="Basic and acidic residues" evidence="4">
    <location>
        <begin position="1"/>
        <end position="18"/>
    </location>
</feature>
<evidence type="ECO:0000313" key="7">
    <source>
        <dbReference type="Proteomes" id="UP000266861"/>
    </source>
</evidence>
<dbReference type="FunFam" id="1.10.8.10:FF:000006">
    <property type="entry name" value="Putative nascent polypeptide-associated complex subunit alpha"/>
    <property type="match status" value="1"/>
</dbReference>
<comment type="caution">
    <text evidence="6">The sequence shown here is derived from an EMBL/GenBank/DDBJ whole genome shotgun (WGS) entry which is preliminary data.</text>
</comment>
<dbReference type="Proteomes" id="UP000266861">
    <property type="component" value="Unassembled WGS sequence"/>
</dbReference>
<dbReference type="CDD" id="cd14358">
    <property type="entry name" value="UBA_NAC_euk"/>
    <property type="match status" value="1"/>
</dbReference>
<sequence>MENTEKIVEIIDEPKIQEITEENSAEGSKPSESEKKKQSVKIQEITEESGGALEKKTTTVESEEDSDDDIPELEEETAIPSGVAPVDITKMQSRGEKKARKAMQKLGLKHVPGINRVTIRRPKNILFVVSNPDVYKSANSDCYIVFGEAKIEDLNSQAQANAAQQFQAAEAAAAAQETTKVEEEIVEEDEEDLSVDETNVEAKDIELVMQQANVSRTKAVKALKNNNNDIVNAIMELTQL</sequence>
<dbReference type="PROSITE" id="PS51151">
    <property type="entry name" value="NAC_AB"/>
    <property type="match status" value="1"/>
</dbReference>
<dbReference type="OrthoDB" id="3169036at2759"/>
<dbReference type="CDD" id="cd22054">
    <property type="entry name" value="NAC_NACA"/>
    <property type="match status" value="1"/>
</dbReference>
<feature type="region of interest" description="Disordered" evidence="4">
    <location>
        <begin position="1"/>
        <end position="75"/>
    </location>
</feature>
<keyword evidence="7" id="KW-1185">Reference proteome</keyword>
<protein>
    <recommendedName>
        <fullName evidence="2">Nascent polypeptide-associated complex subunit alpha</fullName>
    </recommendedName>
    <alternativeName>
        <fullName evidence="3">Alpha-NAC</fullName>
    </alternativeName>
</protein>
<accession>A0A397I7J2</accession>
<dbReference type="InterPro" id="IPR002715">
    <property type="entry name" value="Nas_poly-pep-assoc_cplx_dom"/>
</dbReference>
<proteinExistence type="inferred from homology"/>
<dbReference type="Pfam" id="PF01849">
    <property type="entry name" value="NAC"/>
    <property type="match status" value="1"/>
</dbReference>
<evidence type="ECO:0000256" key="4">
    <source>
        <dbReference type="SAM" id="MobiDB-lite"/>
    </source>
</evidence>
<dbReference type="Gene3D" id="1.10.8.10">
    <property type="entry name" value="DNA helicase RuvA subunit, C-terminal domain"/>
    <property type="match status" value="1"/>
</dbReference>
<name>A0A397I7J2_9GLOM</name>
<dbReference type="Pfam" id="PF19026">
    <property type="entry name" value="UBA_HYPK"/>
    <property type="match status" value="1"/>
</dbReference>
<dbReference type="STRING" id="1348612.A0A397I7J2"/>
<reference evidence="6 7" key="1">
    <citation type="submission" date="2018-08" db="EMBL/GenBank/DDBJ databases">
        <title>Genome and evolution of the arbuscular mycorrhizal fungus Diversispora epigaea (formerly Glomus versiforme) and its bacterial endosymbionts.</title>
        <authorList>
            <person name="Sun X."/>
            <person name="Fei Z."/>
            <person name="Harrison M."/>
        </authorList>
    </citation>
    <scope>NUCLEOTIDE SEQUENCE [LARGE SCALE GENOMIC DNA]</scope>
    <source>
        <strain evidence="6 7">IT104</strain>
    </source>
</reference>
<dbReference type="AlphaFoldDB" id="A0A397I7J2"/>
<feature type="region of interest" description="Disordered" evidence="4">
    <location>
        <begin position="178"/>
        <end position="197"/>
    </location>
</feature>
<dbReference type="EMBL" id="PQFF01000240">
    <property type="protein sequence ID" value="RHZ71102.1"/>
    <property type="molecule type" value="Genomic_DNA"/>
</dbReference>
<evidence type="ECO:0000256" key="1">
    <source>
        <dbReference type="ARBA" id="ARBA00009882"/>
    </source>
</evidence>
<evidence type="ECO:0000313" key="6">
    <source>
        <dbReference type="EMBL" id="RHZ71102.1"/>
    </source>
</evidence>
<organism evidence="6 7">
    <name type="scientific">Diversispora epigaea</name>
    <dbReference type="NCBI Taxonomy" id="1348612"/>
    <lineage>
        <taxon>Eukaryota</taxon>
        <taxon>Fungi</taxon>
        <taxon>Fungi incertae sedis</taxon>
        <taxon>Mucoromycota</taxon>
        <taxon>Glomeromycotina</taxon>
        <taxon>Glomeromycetes</taxon>
        <taxon>Diversisporales</taxon>
        <taxon>Diversisporaceae</taxon>
        <taxon>Diversispora</taxon>
    </lineage>
</organism>
<evidence type="ECO:0000259" key="5">
    <source>
        <dbReference type="PROSITE" id="PS51151"/>
    </source>
</evidence>